<dbReference type="InterPro" id="IPR015815">
    <property type="entry name" value="HIBADH-related"/>
</dbReference>
<dbReference type="InterPro" id="IPR029154">
    <property type="entry name" value="HIBADH-like_NADP-bd"/>
</dbReference>
<dbReference type="SUPFAM" id="SSF51735">
    <property type="entry name" value="NAD(P)-binding Rossmann-fold domains"/>
    <property type="match status" value="1"/>
</dbReference>
<dbReference type="Proteomes" id="UP000243799">
    <property type="component" value="Unassembled WGS sequence"/>
</dbReference>
<dbReference type="EMBL" id="FOKG01000004">
    <property type="protein sequence ID" value="SFB07411.1"/>
    <property type="molecule type" value="Genomic_DNA"/>
</dbReference>
<dbReference type="PROSITE" id="PS00895">
    <property type="entry name" value="3_HYDROXYISOBUT_DH"/>
    <property type="match status" value="1"/>
</dbReference>
<dbReference type="RefSeq" id="WP_091671909.1">
    <property type="nucleotide sequence ID" value="NZ_FOKG01000004.1"/>
</dbReference>
<dbReference type="PIRSF" id="PIRSF000103">
    <property type="entry name" value="HIBADH"/>
    <property type="match status" value="1"/>
</dbReference>
<dbReference type="GO" id="GO:0050661">
    <property type="term" value="F:NADP binding"/>
    <property type="evidence" value="ECO:0007669"/>
    <property type="project" value="InterPro"/>
</dbReference>
<evidence type="ECO:0000256" key="4">
    <source>
        <dbReference type="PIRSR" id="PIRSR000103-1"/>
    </source>
</evidence>
<dbReference type="InterPro" id="IPR036291">
    <property type="entry name" value="NAD(P)-bd_dom_sf"/>
</dbReference>
<accession>A0A1I0Y264</accession>
<dbReference type="Pfam" id="PF14833">
    <property type="entry name" value="NAD_binding_11"/>
    <property type="match status" value="1"/>
</dbReference>
<evidence type="ECO:0000313" key="7">
    <source>
        <dbReference type="EMBL" id="SFB07411.1"/>
    </source>
</evidence>
<dbReference type="InterPro" id="IPR002204">
    <property type="entry name" value="3-OH-isobutyrate_DH-rel_CS"/>
</dbReference>
<proteinExistence type="inferred from homology"/>
<dbReference type="GO" id="GO:0016491">
    <property type="term" value="F:oxidoreductase activity"/>
    <property type="evidence" value="ECO:0007669"/>
    <property type="project" value="UniProtKB-KW"/>
</dbReference>
<dbReference type="AlphaFoldDB" id="A0A1I0Y264"/>
<evidence type="ECO:0000256" key="1">
    <source>
        <dbReference type="ARBA" id="ARBA00009080"/>
    </source>
</evidence>
<dbReference type="Gene3D" id="3.40.50.720">
    <property type="entry name" value="NAD(P)-binding Rossmann-like Domain"/>
    <property type="match status" value="1"/>
</dbReference>
<dbReference type="Gene3D" id="1.10.1040.10">
    <property type="entry name" value="N-(1-d-carboxylethyl)-l-norvaline Dehydrogenase, domain 2"/>
    <property type="match status" value="1"/>
</dbReference>
<evidence type="ECO:0000259" key="6">
    <source>
        <dbReference type="Pfam" id="PF14833"/>
    </source>
</evidence>
<dbReference type="STRING" id="490629.SAMN05216266_104188"/>
<dbReference type="PANTHER" id="PTHR43060:SF15">
    <property type="entry name" value="3-HYDROXYISOBUTYRATE DEHYDROGENASE-LIKE 1, MITOCHONDRIAL-RELATED"/>
    <property type="match status" value="1"/>
</dbReference>
<keyword evidence="8" id="KW-1185">Reference proteome</keyword>
<feature type="domain" description="6-phosphogluconate dehydrogenase NADP-binding" evidence="5">
    <location>
        <begin position="2"/>
        <end position="159"/>
    </location>
</feature>
<comment type="similarity">
    <text evidence="1">Belongs to the HIBADH-related family.</text>
</comment>
<dbReference type="SUPFAM" id="SSF48179">
    <property type="entry name" value="6-phosphogluconate dehydrogenase C-terminal domain-like"/>
    <property type="match status" value="1"/>
</dbReference>
<evidence type="ECO:0000313" key="8">
    <source>
        <dbReference type="Proteomes" id="UP000243799"/>
    </source>
</evidence>
<dbReference type="OrthoDB" id="3185659at2"/>
<evidence type="ECO:0000256" key="2">
    <source>
        <dbReference type="ARBA" id="ARBA00023002"/>
    </source>
</evidence>
<evidence type="ECO:0000259" key="5">
    <source>
        <dbReference type="Pfam" id="PF03446"/>
    </source>
</evidence>
<dbReference type="InterPro" id="IPR013328">
    <property type="entry name" value="6PGD_dom2"/>
</dbReference>
<dbReference type="InterPro" id="IPR006115">
    <property type="entry name" value="6PGDH_NADP-bd"/>
</dbReference>
<feature type="active site" evidence="4">
    <location>
        <position position="171"/>
    </location>
</feature>
<dbReference type="PANTHER" id="PTHR43060">
    <property type="entry name" value="3-HYDROXYISOBUTYRATE DEHYDROGENASE-LIKE 1, MITOCHONDRIAL-RELATED"/>
    <property type="match status" value="1"/>
</dbReference>
<name>A0A1I0Y264_9PSEU</name>
<organism evidence="7 8">
    <name type="scientific">Amycolatopsis marina</name>
    <dbReference type="NCBI Taxonomy" id="490629"/>
    <lineage>
        <taxon>Bacteria</taxon>
        <taxon>Bacillati</taxon>
        <taxon>Actinomycetota</taxon>
        <taxon>Actinomycetes</taxon>
        <taxon>Pseudonocardiales</taxon>
        <taxon>Pseudonocardiaceae</taxon>
        <taxon>Amycolatopsis</taxon>
    </lineage>
</organism>
<gene>
    <name evidence="7" type="ORF">SAMN05216266_104188</name>
</gene>
<keyword evidence="2" id="KW-0560">Oxidoreductase</keyword>
<protein>
    <submittedName>
        <fullName evidence="7">3-hydroxyisobutyrate dehydrogenase</fullName>
    </submittedName>
</protein>
<feature type="domain" description="3-hydroxyisobutyrate dehydrogenase-like NAD-binding" evidence="6">
    <location>
        <begin position="165"/>
        <end position="285"/>
    </location>
</feature>
<dbReference type="Pfam" id="PF03446">
    <property type="entry name" value="NAD_binding_2"/>
    <property type="match status" value="1"/>
</dbReference>
<reference evidence="8" key="1">
    <citation type="submission" date="2016-10" db="EMBL/GenBank/DDBJ databases">
        <authorList>
            <person name="Varghese N."/>
            <person name="Submissions S."/>
        </authorList>
    </citation>
    <scope>NUCLEOTIDE SEQUENCE [LARGE SCALE GENOMIC DNA]</scope>
    <source>
        <strain evidence="8">CGMCC 4.3568</strain>
    </source>
</reference>
<dbReference type="InterPro" id="IPR008927">
    <property type="entry name" value="6-PGluconate_DH-like_C_sf"/>
</dbReference>
<dbReference type="GO" id="GO:0016054">
    <property type="term" value="P:organic acid catabolic process"/>
    <property type="evidence" value="ECO:0007669"/>
    <property type="project" value="UniProtKB-ARBA"/>
</dbReference>
<evidence type="ECO:0000256" key="3">
    <source>
        <dbReference type="ARBA" id="ARBA00023027"/>
    </source>
</evidence>
<keyword evidence="3" id="KW-0520">NAD</keyword>
<sequence>MKVGFIGLGHMGGPMSLNLLRAGVPLVVHDRDSEAAEQHVALGASWADTPAEVAAEVDVLITMLPGPRQVESVLVGSGVVEELHADAVWIDMSTSTPEAARTAGERLAERGVHRLDAPVSGMARGASEGTLQIFAGGDKEIFERCRPLLEIMGDAERIFLVGGHGAGYTVKLMVNLLWFSHLVATAEVLTIGVKAGVDLNVLRQSLIASPANSRFLERDVAGILEHGDYDESFAMMLACKDLGLAVDLSRDVNVPVELSAVVEQIYRRGKAKYGGLAGEMIPVRLYEELAGIDLRVPAGA</sequence>
<dbReference type="GO" id="GO:0051287">
    <property type="term" value="F:NAD binding"/>
    <property type="evidence" value="ECO:0007669"/>
    <property type="project" value="InterPro"/>
</dbReference>